<protein>
    <submittedName>
        <fullName evidence="8">H(+) Cl(-) exchange transporter 7</fullName>
    </submittedName>
</protein>
<evidence type="ECO:0000256" key="1">
    <source>
        <dbReference type="ARBA" id="ARBA00004141"/>
    </source>
</evidence>
<dbReference type="SUPFAM" id="SSF81340">
    <property type="entry name" value="Clc chloride channel"/>
    <property type="match status" value="1"/>
</dbReference>
<evidence type="ECO:0000256" key="4">
    <source>
        <dbReference type="ARBA" id="ARBA00022989"/>
    </source>
</evidence>
<feature type="transmembrane region" description="Helical" evidence="7">
    <location>
        <begin position="174"/>
        <end position="196"/>
    </location>
</feature>
<proteinExistence type="predicted"/>
<feature type="transmembrane region" description="Helical" evidence="7">
    <location>
        <begin position="125"/>
        <end position="146"/>
    </location>
</feature>
<name>A0A3M7PMV5_BRAPC</name>
<dbReference type="STRING" id="10195.A0A3M7PMV5"/>
<dbReference type="PRINTS" id="PR01117">
    <property type="entry name" value="CLCHANNEL6"/>
</dbReference>
<dbReference type="Gene3D" id="1.10.3080.10">
    <property type="entry name" value="Clc chloride channel"/>
    <property type="match status" value="1"/>
</dbReference>
<keyword evidence="6 7" id="KW-0472">Membrane</keyword>
<dbReference type="InterPro" id="IPR014743">
    <property type="entry name" value="Cl-channel_core"/>
</dbReference>
<gene>
    <name evidence="8" type="ORF">BpHYR1_023422</name>
</gene>
<evidence type="ECO:0000256" key="7">
    <source>
        <dbReference type="SAM" id="Phobius"/>
    </source>
</evidence>
<keyword evidence="5" id="KW-0129">CBS domain</keyword>
<keyword evidence="4 7" id="KW-1133">Transmembrane helix</keyword>
<evidence type="ECO:0000313" key="9">
    <source>
        <dbReference type="Proteomes" id="UP000276133"/>
    </source>
</evidence>
<dbReference type="Proteomes" id="UP000276133">
    <property type="component" value="Unassembled WGS sequence"/>
</dbReference>
<comment type="caution">
    <text evidence="8">The sequence shown here is derived from an EMBL/GenBank/DDBJ whole genome shotgun (WGS) entry which is preliminary data.</text>
</comment>
<sequence length="285" mass="31512">MSDKELKVKKVVFFENQSLDEDEDTNLLQNNKNFTYSSINADSSGEFIIQNLFENSACYLEAMKQNDHEFLSNNYEATFLIFLFENNSKKTFNQSLDYDKIYNMIDMNKEPKSANSIFVKNLSRWIVMFLVGICTGLVGVTIDYLVEIFSKIKYSFIAKSITDCTPEGCLWKPLVLWIGSNIGFSLMSVLLVVYLAPASRGSGIPTVKCYLNGVKIPKVIRIKTLISKVLGIAAAVTGGLACGKEGPMIHSGAIIAAGISQGASTSLGFDLNLISYPYNSVSLNF</sequence>
<dbReference type="PRINTS" id="PR00762">
    <property type="entry name" value="CLCHANNEL"/>
</dbReference>
<evidence type="ECO:0000256" key="2">
    <source>
        <dbReference type="ARBA" id="ARBA00022692"/>
    </source>
</evidence>
<evidence type="ECO:0000256" key="5">
    <source>
        <dbReference type="ARBA" id="ARBA00023122"/>
    </source>
</evidence>
<dbReference type="GO" id="GO:0005765">
    <property type="term" value="C:lysosomal membrane"/>
    <property type="evidence" value="ECO:0007669"/>
    <property type="project" value="TreeGrafter"/>
</dbReference>
<evidence type="ECO:0000256" key="3">
    <source>
        <dbReference type="ARBA" id="ARBA00022737"/>
    </source>
</evidence>
<evidence type="ECO:0000256" key="6">
    <source>
        <dbReference type="ARBA" id="ARBA00023136"/>
    </source>
</evidence>
<dbReference type="PANTHER" id="PTHR11689:SF136">
    <property type="entry name" value="H(+)_CL(-) EXCHANGE TRANSPORTER 7"/>
    <property type="match status" value="1"/>
</dbReference>
<dbReference type="InterPro" id="IPR002248">
    <property type="entry name" value="Cl_channel-6"/>
</dbReference>
<evidence type="ECO:0000313" key="8">
    <source>
        <dbReference type="EMBL" id="RNA00446.1"/>
    </source>
</evidence>
<dbReference type="InterPro" id="IPR051280">
    <property type="entry name" value="Cl-channel/antiporter"/>
</dbReference>
<comment type="subcellular location">
    <subcellularLocation>
        <location evidence="1">Membrane</location>
        <topology evidence="1">Multi-pass membrane protein</topology>
    </subcellularLocation>
</comment>
<dbReference type="InterPro" id="IPR001807">
    <property type="entry name" value="ClC"/>
</dbReference>
<accession>A0A3M7PMV5</accession>
<organism evidence="8 9">
    <name type="scientific">Brachionus plicatilis</name>
    <name type="common">Marine rotifer</name>
    <name type="synonym">Brachionus muelleri</name>
    <dbReference type="NCBI Taxonomy" id="10195"/>
    <lineage>
        <taxon>Eukaryota</taxon>
        <taxon>Metazoa</taxon>
        <taxon>Spiralia</taxon>
        <taxon>Gnathifera</taxon>
        <taxon>Rotifera</taxon>
        <taxon>Eurotatoria</taxon>
        <taxon>Monogononta</taxon>
        <taxon>Pseudotrocha</taxon>
        <taxon>Ploima</taxon>
        <taxon>Brachionidae</taxon>
        <taxon>Brachionus</taxon>
    </lineage>
</organism>
<reference evidence="8 9" key="1">
    <citation type="journal article" date="2018" name="Sci. Rep.">
        <title>Genomic signatures of local adaptation to the degree of environmental predictability in rotifers.</title>
        <authorList>
            <person name="Franch-Gras L."/>
            <person name="Hahn C."/>
            <person name="Garcia-Roger E.M."/>
            <person name="Carmona M.J."/>
            <person name="Serra M."/>
            <person name="Gomez A."/>
        </authorList>
    </citation>
    <scope>NUCLEOTIDE SEQUENCE [LARGE SCALE GENOMIC DNA]</scope>
    <source>
        <strain evidence="8">HYR1</strain>
    </source>
</reference>
<dbReference type="EMBL" id="REGN01009756">
    <property type="protein sequence ID" value="RNA00446.1"/>
    <property type="molecule type" value="Genomic_DNA"/>
</dbReference>
<dbReference type="GO" id="GO:0005247">
    <property type="term" value="F:voltage-gated chloride channel activity"/>
    <property type="evidence" value="ECO:0007669"/>
    <property type="project" value="InterPro"/>
</dbReference>
<keyword evidence="9" id="KW-1185">Reference proteome</keyword>
<dbReference type="Pfam" id="PF00654">
    <property type="entry name" value="Voltage_CLC"/>
    <property type="match status" value="1"/>
</dbReference>
<dbReference type="AlphaFoldDB" id="A0A3M7PMV5"/>
<dbReference type="OrthoDB" id="428525at2759"/>
<keyword evidence="3" id="KW-0677">Repeat</keyword>
<keyword evidence="2 7" id="KW-0812">Transmembrane</keyword>
<dbReference type="PANTHER" id="PTHR11689">
    <property type="entry name" value="CHLORIDE CHANNEL PROTEIN CLC FAMILY MEMBER"/>
    <property type="match status" value="1"/>
</dbReference>